<dbReference type="AlphaFoldDB" id="A0A7J0EIU2"/>
<proteinExistence type="predicted"/>
<accession>A0A7J0EIU2</accession>
<reference evidence="1 2" key="1">
    <citation type="submission" date="2019-07" db="EMBL/GenBank/DDBJ databases">
        <title>De Novo Assembly of kiwifruit Actinidia rufa.</title>
        <authorList>
            <person name="Sugita-Konishi S."/>
            <person name="Sato K."/>
            <person name="Mori E."/>
            <person name="Abe Y."/>
            <person name="Kisaki G."/>
            <person name="Hamano K."/>
            <person name="Suezawa K."/>
            <person name="Otani M."/>
            <person name="Fukuda T."/>
            <person name="Manabe T."/>
            <person name="Gomi K."/>
            <person name="Tabuchi M."/>
            <person name="Akimitsu K."/>
            <person name="Kataoka I."/>
        </authorList>
    </citation>
    <scope>NUCLEOTIDE SEQUENCE [LARGE SCALE GENOMIC DNA]</scope>
    <source>
        <strain evidence="2">cv. Fuchu</strain>
    </source>
</reference>
<gene>
    <name evidence="1" type="ORF">Acr_04g0002850</name>
</gene>
<evidence type="ECO:0000313" key="2">
    <source>
        <dbReference type="Proteomes" id="UP000585474"/>
    </source>
</evidence>
<dbReference type="Proteomes" id="UP000585474">
    <property type="component" value="Unassembled WGS sequence"/>
</dbReference>
<name>A0A7J0EIU2_9ERIC</name>
<keyword evidence="2" id="KW-1185">Reference proteome</keyword>
<comment type="caution">
    <text evidence="1">The sequence shown here is derived from an EMBL/GenBank/DDBJ whole genome shotgun (WGS) entry which is preliminary data.</text>
</comment>
<organism evidence="1 2">
    <name type="scientific">Actinidia rufa</name>
    <dbReference type="NCBI Taxonomy" id="165716"/>
    <lineage>
        <taxon>Eukaryota</taxon>
        <taxon>Viridiplantae</taxon>
        <taxon>Streptophyta</taxon>
        <taxon>Embryophyta</taxon>
        <taxon>Tracheophyta</taxon>
        <taxon>Spermatophyta</taxon>
        <taxon>Magnoliopsida</taxon>
        <taxon>eudicotyledons</taxon>
        <taxon>Gunneridae</taxon>
        <taxon>Pentapetalae</taxon>
        <taxon>asterids</taxon>
        <taxon>Ericales</taxon>
        <taxon>Actinidiaceae</taxon>
        <taxon>Actinidia</taxon>
    </lineage>
</organism>
<dbReference type="EMBL" id="BJWL01000004">
    <property type="protein sequence ID" value="GFY85547.1"/>
    <property type="molecule type" value="Genomic_DNA"/>
</dbReference>
<dbReference type="OrthoDB" id="1305902at2759"/>
<protein>
    <submittedName>
        <fullName evidence="1">Uncharacterized protein</fullName>
    </submittedName>
</protein>
<evidence type="ECO:0000313" key="1">
    <source>
        <dbReference type="EMBL" id="GFY85547.1"/>
    </source>
</evidence>
<sequence>MCARTFMDKQPHEAYSYFDYLANFDSRLGIHRDQNPEGRPNQQGKKYQLKEVDDVNARLATMARKLEAIEFTKINAVGSISSARLARDQGPKFKLGLFDSLVESRNGEDDDDSMVRLGFRRMI</sequence>